<feature type="chain" id="PRO_5011680067" evidence="10">
    <location>
        <begin position="25"/>
        <end position="1111"/>
    </location>
</feature>
<protein>
    <submittedName>
        <fullName evidence="14">Conserved repeat domain-containing protein</fullName>
    </submittedName>
</protein>
<gene>
    <name evidence="14" type="ORF">SAMN05216262_11053</name>
</gene>
<dbReference type="InterPro" id="IPR036852">
    <property type="entry name" value="Peptidase_S8/S53_dom_sf"/>
</dbReference>
<dbReference type="NCBIfam" id="TIGR01451">
    <property type="entry name" value="B_ant_repeat"/>
    <property type="match status" value="1"/>
</dbReference>
<dbReference type="GO" id="GO:0006508">
    <property type="term" value="P:proteolysis"/>
    <property type="evidence" value="ECO:0007669"/>
    <property type="project" value="UniProtKB-KW"/>
</dbReference>
<evidence type="ECO:0000256" key="1">
    <source>
        <dbReference type="ARBA" id="ARBA00011073"/>
    </source>
</evidence>
<feature type="domain" description="Peptidase S8/S53" evidence="11">
    <location>
        <begin position="181"/>
        <end position="628"/>
    </location>
</feature>
<evidence type="ECO:0000256" key="10">
    <source>
        <dbReference type="SAM" id="SignalP"/>
    </source>
</evidence>
<evidence type="ECO:0000256" key="8">
    <source>
        <dbReference type="PROSITE-ProRule" id="PRU01240"/>
    </source>
</evidence>
<dbReference type="GO" id="GO:0004252">
    <property type="term" value="F:serine-type endopeptidase activity"/>
    <property type="evidence" value="ECO:0007669"/>
    <property type="project" value="UniProtKB-UniRule"/>
</dbReference>
<dbReference type="InterPro" id="IPR017312">
    <property type="entry name" value="Subtilisin_Alteromonadales"/>
</dbReference>
<dbReference type="Gene3D" id="3.50.30.30">
    <property type="match status" value="1"/>
</dbReference>
<dbReference type="EMBL" id="FOBI01000010">
    <property type="protein sequence ID" value="SEL39669.1"/>
    <property type="molecule type" value="Genomic_DNA"/>
</dbReference>
<evidence type="ECO:0000313" key="15">
    <source>
        <dbReference type="Proteomes" id="UP000199297"/>
    </source>
</evidence>
<dbReference type="PIRSF" id="PIRSF037898">
    <property type="entry name" value="Subtilisin_rel_Sputw3181_3341"/>
    <property type="match status" value="1"/>
</dbReference>
<dbReference type="Pfam" id="PF02225">
    <property type="entry name" value="PA"/>
    <property type="match status" value="1"/>
</dbReference>
<reference evidence="15" key="1">
    <citation type="submission" date="2016-10" db="EMBL/GenBank/DDBJ databases">
        <authorList>
            <person name="Varghese N."/>
            <person name="Submissions S."/>
        </authorList>
    </citation>
    <scope>NUCLEOTIDE SEQUENCE [LARGE SCALE GENOMIC DNA]</scope>
    <source>
        <strain evidence="15">CGMCC 1.9127</strain>
    </source>
</reference>
<keyword evidence="5 8" id="KW-0720">Serine protease</keyword>
<dbReference type="InterPro" id="IPR037045">
    <property type="entry name" value="S8pro/Inhibitor_I9_sf"/>
</dbReference>
<evidence type="ECO:0000259" key="13">
    <source>
        <dbReference type="Pfam" id="PF05922"/>
    </source>
</evidence>
<keyword evidence="3 10" id="KW-0732">Signal</keyword>
<feature type="active site" description="Charge relay system" evidence="7 8">
    <location>
        <position position="190"/>
    </location>
</feature>
<dbReference type="InterPro" id="IPR023828">
    <property type="entry name" value="Peptidase_S8_Ser-AS"/>
</dbReference>
<dbReference type="PROSITE" id="PS00138">
    <property type="entry name" value="SUBTILASE_SER"/>
    <property type="match status" value="1"/>
</dbReference>
<evidence type="ECO:0000256" key="2">
    <source>
        <dbReference type="ARBA" id="ARBA00022670"/>
    </source>
</evidence>
<dbReference type="OrthoDB" id="614750at2"/>
<dbReference type="CDD" id="cd04852">
    <property type="entry name" value="Peptidases_S8_3"/>
    <property type="match status" value="1"/>
</dbReference>
<organism evidence="14 15">
    <name type="scientific">Colwellia chukchiensis</name>
    <dbReference type="NCBI Taxonomy" id="641665"/>
    <lineage>
        <taxon>Bacteria</taxon>
        <taxon>Pseudomonadati</taxon>
        <taxon>Pseudomonadota</taxon>
        <taxon>Gammaproteobacteria</taxon>
        <taxon>Alteromonadales</taxon>
        <taxon>Colwelliaceae</taxon>
        <taxon>Colwellia</taxon>
    </lineage>
</organism>
<evidence type="ECO:0000256" key="4">
    <source>
        <dbReference type="ARBA" id="ARBA00022801"/>
    </source>
</evidence>
<evidence type="ECO:0000256" key="5">
    <source>
        <dbReference type="ARBA" id="ARBA00022825"/>
    </source>
</evidence>
<feature type="domain" description="PA" evidence="12">
    <location>
        <begin position="442"/>
        <end position="507"/>
    </location>
</feature>
<feature type="active site" description="Charge relay system" evidence="7 8">
    <location>
        <position position="257"/>
    </location>
</feature>
<dbReference type="STRING" id="641665.GCA_002104455_02453"/>
<dbReference type="Pfam" id="PF05922">
    <property type="entry name" value="Inhibitor_I9"/>
    <property type="match status" value="1"/>
</dbReference>
<dbReference type="RefSeq" id="WP_085284078.1">
    <property type="nucleotide sequence ID" value="NZ_NBOC01000003.1"/>
</dbReference>
<dbReference type="InterPro" id="IPR047589">
    <property type="entry name" value="DUF11_rpt"/>
</dbReference>
<dbReference type="InterPro" id="IPR023827">
    <property type="entry name" value="Peptidase_S8_Asp-AS"/>
</dbReference>
<dbReference type="InterPro" id="IPR034197">
    <property type="entry name" value="Peptidases_S8_3"/>
</dbReference>
<keyword evidence="6" id="KW-0325">Glycoprotein</keyword>
<dbReference type="AlphaFoldDB" id="A0A1H7PVN0"/>
<sequence length="1111" mass="114900">MVMVNRNALMLLTSALFTSMTALAADELHLATPQPTQITFNTYNSSGNTYIVQLVEPAIAVYEGGIEGFEATSAKANGKRKLDTKSNKAKKYQKHLKNKQQKVLEEAAGKFNRNLTPKYEYQHAINGFALELSADEAKKLSSMEGVLSVQKEKYEQLLTDVGPQWIGAEHIWQSNSDGPKGEGMVVAVLDTGINSDHPSFADIGDDGYDHTNPLGSGVYLPGSYCDTVDASFCNDKLIGAWDFVASDGIVPEDNDGHGSHTASTAAGNVVNGATLVAPTASASFNISGVAPHANIIAYDVCDDGCPGSALVAAINQVIIDSSNLPNGIAALNYSISGGGDPYNDTVELGFLAAVEAGIYVAASAGNSGPAASTVAHLGPWVSTTAASTHNRKIANNLINLTSDGSALGDISGASFSAGYGPAPIIHANTTAFDPAGQCLTPFPAGTFNGEIVVCDRGTIARTAKGQNVLAGGAGGYVLANLGQGEGTVADGHFLPAIHIGDTAGIALRDWLANNTGTTATITPSGFNLDQENGDIMAGFSSRGPQLAFNVLKPDITAPGVDIMGAEANGQAPAPEYQIISGTSMSSPHNAGAGALMVAAHPDWTPTEIKSAIMMSAVTANTFKEDGATPTDAFDLGAGRIALSDADEVGLVMSETVSNFLAANPALGGDPKSLNLPSMMDSNCVGVCSWTRIVTNKTKHTGHWNVTASGSGFEIEVAVSPQAKSKKHNLKLKAGESATITVTARNYSSAEDWQFGTLHLNSNGNSSPDLHMPLAVFASKASNAKLFSKSVDKNTAANGDILNYELKVINGQLAGDITVTDAVPAGASYVAGSAMESVVNGITTSPWAYDANSNSLSWTGELVAGAIEVALDAGGSPAGGYLPLSIFGIAPLELTCNGDCDDGGYAFNVPPFTYNGQTYTQTIMSVNGTLEAGLDSGQFSSFNNQNLPDATAPNNILAPFWRDLNLNDGGNMYMGRLGGGGAIWTIYEWAAVPHWGSNNAKTVTMQVWIGENGTAAEGNIHFVYDDMTTGTADGGTVGAENATGSLGKSYFYNGSGAAPMAGDEIRVSSVTGGEASLSFQVITDCSEELVINQANLNNNGKGEVAIAVTSCQ</sequence>
<dbReference type="Pfam" id="PF00082">
    <property type="entry name" value="Peptidase_S8"/>
    <property type="match status" value="1"/>
</dbReference>
<dbReference type="InterPro" id="IPR015500">
    <property type="entry name" value="Peptidase_S8_subtilisin-rel"/>
</dbReference>
<dbReference type="InterPro" id="IPR010259">
    <property type="entry name" value="S8pro/Inhibitor_I9"/>
</dbReference>
<feature type="active site" description="Charge relay system" evidence="7 8">
    <location>
        <position position="583"/>
    </location>
</feature>
<dbReference type="Gene3D" id="3.30.70.80">
    <property type="entry name" value="Peptidase S8 propeptide/proteinase inhibitor I9"/>
    <property type="match status" value="1"/>
</dbReference>
<dbReference type="InterPro" id="IPR000209">
    <property type="entry name" value="Peptidase_S8/S53_dom"/>
</dbReference>
<keyword evidence="2 8" id="KW-0645">Protease</keyword>
<dbReference type="SUPFAM" id="SSF52743">
    <property type="entry name" value="Subtilisin-like"/>
    <property type="match status" value="1"/>
</dbReference>
<evidence type="ECO:0000256" key="6">
    <source>
        <dbReference type="ARBA" id="ARBA00023180"/>
    </source>
</evidence>
<feature type="signal peptide" evidence="10">
    <location>
        <begin position="1"/>
        <end position="24"/>
    </location>
</feature>
<evidence type="ECO:0000256" key="7">
    <source>
        <dbReference type="PIRSR" id="PIRSR615500-1"/>
    </source>
</evidence>
<name>A0A1H7PVN0_9GAMM</name>
<keyword evidence="15" id="KW-1185">Reference proteome</keyword>
<dbReference type="InterPro" id="IPR003137">
    <property type="entry name" value="PA_domain"/>
</dbReference>
<accession>A0A1H7PVN0</accession>
<dbReference type="PANTHER" id="PTHR10795">
    <property type="entry name" value="PROPROTEIN CONVERTASE SUBTILISIN/KEXIN"/>
    <property type="match status" value="1"/>
</dbReference>
<dbReference type="InterPro" id="IPR045051">
    <property type="entry name" value="SBT"/>
</dbReference>
<dbReference type="CDD" id="cd02120">
    <property type="entry name" value="PA_subtilisin_like"/>
    <property type="match status" value="1"/>
</dbReference>
<proteinExistence type="inferred from homology"/>
<evidence type="ECO:0000256" key="3">
    <source>
        <dbReference type="ARBA" id="ARBA00022729"/>
    </source>
</evidence>
<evidence type="ECO:0000313" key="14">
    <source>
        <dbReference type="EMBL" id="SEL39669.1"/>
    </source>
</evidence>
<feature type="domain" description="Inhibitor I9" evidence="13">
    <location>
        <begin position="49"/>
        <end position="153"/>
    </location>
</feature>
<dbReference type="Gene3D" id="3.40.50.200">
    <property type="entry name" value="Peptidase S8/S53 domain"/>
    <property type="match status" value="1"/>
</dbReference>
<keyword evidence="4 8" id="KW-0378">Hydrolase</keyword>
<dbReference type="Proteomes" id="UP000199297">
    <property type="component" value="Unassembled WGS sequence"/>
</dbReference>
<evidence type="ECO:0000259" key="11">
    <source>
        <dbReference type="Pfam" id="PF00082"/>
    </source>
</evidence>
<dbReference type="PRINTS" id="PR00723">
    <property type="entry name" value="SUBTILISIN"/>
</dbReference>
<evidence type="ECO:0000259" key="12">
    <source>
        <dbReference type="Pfam" id="PF02225"/>
    </source>
</evidence>
<dbReference type="PROSITE" id="PS51892">
    <property type="entry name" value="SUBTILASE"/>
    <property type="match status" value="1"/>
</dbReference>
<comment type="similarity">
    <text evidence="1 8 9">Belongs to the peptidase S8 family.</text>
</comment>
<evidence type="ECO:0000256" key="9">
    <source>
        <dbReference type="RuleBase" id="RU003355"/>
    </source>
</evidence>
<dbReference type="PROSITE" id="PS00136">
    <property type="entry name" value="SUBTILASE_ASP"/>
    <property type="match status" value="1"/>
</dbReference>